<dbReference type="GeneID" id="23462366"/>
<organism evidence="2 3">
    <name type="scientific">Pandoravirus inopinatum</name>
    <dbReference type="NCBI Taxonomy" id="1605721"/>
    <lineage>
        <taxon>Viruses</taxon>
        <taxon>Pandoravirus</taxon>
    </lineage>
</organism>
<accession>A0A0B5J1P5</accession>
<evidence type="ECO:0000256" key="1">
    <source>
        <dbReference type="SAM" id="MobiDB-lite"/>
    </source>
</evidence>
<evidence type="ECO:0000313" key="3">
    <source>
        <dbReference type="Proteomes" id="UP000202511"/>
    </source>
</evidence>
<feature type="compositionally biased region" description="Acidic residues" evidence="1">
    <location>
        <begin position="47"/>
        <end position="61"/>
    </location>
</feature>
<dbReference type="EMBL" id="KP136319">
    <property type="protein sequence ID" value="AJF97449.1"/>
    <property type="molecule type" value="Genomic_DNA"/>
</dbReference>
<dbReference type="KEGG" id="vg:23462366"/>
<name>A0A0B5J1P5_9VIRU</name>
<sequence length="186" mass="19526">MALLERATGNAEPSLISTLAGGLQLTNAYSRVRRQPSRGNIRTNGNDDSDDDDDSDDEDAVWGDGYSYSSMGRPAQRQDRRAGGNGDNNESDSDSSSSDSSSSSSDDDDDNEVPRLVAGSDSDGDGGNGDVPRGRPTSVGIESTGLPFTRDDIELVASHARVSHDIAFDALLATEGNIIDAIQALC</sequence>
<feature type="compositionally biased region" description="Polar residues" evidence="1">
    <location>
        <begin position="37"/>
        <end position="46"/>
    </location>
</feature>
<dbReference type="RefSeq" id="YP_009119684.1">
    <property type="nucleotide sequence ID" value="NC_026440.1"/>
</dbReference>
<evidence type="ECO:0000313" key="2">
    <source>
        <dbReference type="EMBL" id="AJF97449.1"/>
    </source>
</evidence>
<feature type="region of interest" description="Disordered" evidence="1">
    <location>
        <begin position="29"/>
        <end position="145"/>
    </location>
</feature>
<protein>
    <submittedName>
        <fullName evidence="2">Ring u-box domain-containing protein</fullName>
    </submittedName>
</protein>
<reference evidence="2 3" key="1">
    <citation type="journal article" date="2015" name="Parasitol. Res.">
        <title>Viruses in close associations with free-living amoebae.</title>
        <authorList>
            <person name="Scheid P."/>
        </authorList>
    </citation>
    <scope>NUCLEOTIDE SEQUENCE [LARGE SCALE GENOMIC DNA]</scope>
    <source>
        <strain evidence="2">KlaHel</strain>
    </source>
</reference>
<feature type="compositionally biased region" description="Low complexity" evidence="1">
    <location>
        <begin position="94"/>
        <end position="104"/>
    </location>
</feature>
<proteinExistence type="predicted"/>
<dbReference type="Proteomes" id="UP000202511">
    <property type="component" value="Segment"/>
</dbReference>
<dbReference type="Gene3D" id="1.10.8.10">
    <property type="entry name" value="DNA helicase RuvA subunit, C-terminal domain"/>
    <property type="match status" value="1"/>
</dbReference>